<dbReference type="RefSeq" id="WP_169698384.1">
    <property type="nucleotide sequence ID" value="NZ_LS974202.1"/>
</dbReference>
<keyword evidence="2" id="KW-0808">Transferase</keyword>
<keyword evidence="2" id="KW-0378">Hydrolase</keyword>
<dbReference type="InterPro" id="IPR000639">
    <property type="entry name" value="Epox_hydrolase-like"/>
</dbReference>
<gene>
    <name evidence="2" type="ORF">MESINF_0513</name>
</gene>
<dbReference type="KEGG" id="minf:MESINF_0513"/>
<proteinExistence type="predicted"/>
<dbReference type="GO" id="GO:0016746">
    <property type="term" value="F:acyltransferase activity"/>
    <property type="evidence" value="ECO:0007669"/>
    <property type="project" value="UniProtKB-KW"/>
</dbReference>
<evidence type="ECO:0000313" key="3">
    <source>
        <dbReference type="Proteomes" id="UP000250796"/>
    </source>
</evidence>
<protein>
    <submittedName>
        <fullName evidence="2">Putative hydrolase or acyltransferase of alpha/beta superfamily</fullName>
    </submittedName>
</protein>
<dbReference type="PANTHER" id="PTHR43689:SF8">
    <property type="entry name" value="ALPHA_BETA-HYDROLASES SUPERFAMILY PROTEIN"/>
    <property type="match status" value="1"/>
</dbReference>
<feature type="domain" description="AB hydrolase-1" evidence="1">
    <location>
        <begin position="60"/>
        <end position="301"/>
    </location>
</feature>
<accession>A0A7Z7LDB5</accession>
<dbReference type="Pfam" id="PF00561">
    <property type="entry name" value="Abhydrolase_1"/>
    <property type="match status" value="1"/>
</dbReference>
<keyword evidence="3" id="KW-1185">Reference proteome</keyword>
<dbReference type="GO" id="GO:0016787">
    <property type="term" value="F:hydrolase activity"/>
    <property type="evidence" value="ECO:0007669"/>
    <property type="project" value="UniProtKB-KW"/>
</dbReference>
<dbReference type="InterPro" id="IPR000073">
    <property type="entry name" value="AB_hydrolase_1"/>
</dbReference>
<dbReference type="Gene3D" id="3.40.50.1820">
    <property type="entry name" value="alpha/beta hydrolase"/>
    <property type="match status" value="1"/>
</dbReference>
<dbReference type="SUPFAM" id="SSF53474">
    <property type="entry name" value="alpha/beta-Hydrolases"/>
    <property type="match status" value="1"/>
</dbReference>
<reference evidence="2 3" key="1">
    <citation type="submission" date="2017-01" db="EMBL/GenBank/DDBJ databases">
        <authorList>
            <person name="Erauso G."/>
        </authorList>
    </citation>
    <scope>NUCLEOTIDE SEQUENCE [LARGE SCALE GENOMIC DNA]</scope>
    <source>
        <strain evidence="2">MESINF1</strain>
    </source>
</reference>
<dbReference type="EMBL" id="LS974202">
    <property type="protein sequence ID" value="SSC11962.1"/>
    <property type="molecule type" value="Genomic_DNA"/>
</dbReference>
<dbReference type="InterPro" id="IPR029058">
    <property type="entry name" value="AB_hydrolase_fold"/>
</dbReference>
<dbReference type="PANTHER" id="PTHR43689">
    <property type="entry name" value="HYDROLASE"/>
    <property type="match status" value="1"/>
</dbReference>
<organism evidence="2 3">
    <name type="scientific">Mesotoga infera</name>
    <dbReference type="NCBI Taxonomy" id="1236046"/>
    <lineage>
        <taxon>Bacteria</taxon>
        <taxon>Thermotogati</taxon>
        <taxon>Thermotogota</taxon>
        <taxon>Thermotogae</taxon>
        <taxon>Kosmotogales</taxon>
        <taxon>Kosmotogaceae</taxon>
        <taxon>Mesotoga</taxon>
    </lineage>
</organism>
<dbReference type="AlphaFoldDB" id="A0A7Z7LDB5"/>
<evidence type="ECO:0000259" key="1">
    <source>
        <dbReference type="Pfam" id="PF00561"/>
    </source>
</evidence>
<dbReference type="PRINTS" id="PR00111">
    <property type="entry name" value="ABHYDROLASE"/>
</dbReference>
<dbReference type="Proteomes" id="UP000250796">
    <property type="component" value="Chromosome MESINF"/>
</dbReference>
<dbReference type="PRINTS" id="PR00412">
    <property type="entry name" value="EPOXHYDRLASE"/>
</dbReference>
<evidence type="ECO:0000313" key="2">
    <source>
        <dbReference type="EMBL" id="SSC11962.1"/>
    </source>
</evidence>
<sequence length="327" mass="36228">MKILLIGAAVLAVILLGPFLIPVPDLKGTVDPSLLAEEDSLFVRLENVNVHYKVSGEGFPPVVLLHGFGASTFSWREVFSPLADRFTVMAFDRPGFGLTSRPLGEEIKGFNPYTQENQVELTVKLMDHLGFEKAVLIGNSAGGLTALEIAIAHPERVIGLVMVDAAVYTNDGDNLFFKLLTSTPQGRHLGPLVSRLFLNDARSLLDLAWHDPSKITPEILEGYEKPLKANDWDRALWELTLARRKFDVSKLGNIDIPTLVLSGDDDRIVPVEDSVRLAREIPNAVLHIFPDTGHVPQEENPQEFLEVVLPFIESLSLIERSEDRNPD</sequence>
<keyword evidence="2" id="KW-0012">Acyltransferase</keyword>
<name>A0A7Z7LDB5_9BACT</name>